<accession>A0A199ULN6</accession>
<comment type="caution">
    <text evidence="2">The sequence shown here is derived from an EMBL/GenBank/DDBJ whole genome shotgun (WGS) entry which is preliminary data.</text>
</comment>
<gene>
    <name evidence="2" type="ORF">ACMD2_00915</name>
</gene>
<organism evidence="2 3">
    <name type="scientific">Ananas comosus</name>
    <name type="common">Pineapple</name>
    <name type="synonym">Ananas ananas</name>
    <dbReference type="NCBI Taxonomy" id="4615"/>
    <lineage>
        <taxon>Eukaryota</taxon>
        <taxon>Viridiplantae</taxon>
        <taxon>Streptophyta</taxon>
        <taxon>Embryophyta</taxon>
        <taxon>Tracheophyta</taxon>
        <taxon>Spermatophyta</taxon>
        <taxon>Magnoliopsida</taxon>
        <taxon>Liliopsida</taxon>
        <taxon>Poales</taxon>
        <taxon>Bromeliaceae</taxon>
        <taxon>Bromelioideae</taxon>
        <taxon>Ananas</taxon>
    </lineage>
</organism>
<dbReference type="EMBL" id="LSRQ01006666">
    <property type="protein sequence ID" value="OAY65802.1"/>
    <property type="molecule type" value="Genomic_DNA"/>
</dbReference>
<feature type="compositionally biased region" description="Low complexity" evidence="1">
    <location>
        <begin position="57"/>
        <end position="71"/>
    </location>
</feature>
<evidence type="ECO:0000313" key="2">
    <source>
        <dbReference type="EMBL" id="OAY65802.1"/>
    </source>
</evidence>
<name>A0A199ULN6_ANACO</name>
<evidence type="ECO:0000256" key="1">
    <source>
        <dbReference type="SAM" id="MobiDB-lite"/>
    </source>
</evidence>
<sequence length="114" mass="12642">MARAHQTKVVSGSCDHDRFSQPGSPRRTQKPAHTPDLRCAPAGPTTCRPSIGPLGVRGRSSPPSFLSPPRLRVQKTPKSIASARFRFRSKEKKGRKKRDAKLVTFVDLRVEGRI</sequence>
<reference evidence="2 3" key="1">
    <citation type="journal article" date="2016" name="DNA Res.">
        <title>The draft genome of MD-2 pineapple using hybrid error correction of long reads.</title>
        <authorList>
            <person name="Redwan R.M."/>
            <person name="Saidin A."/>
            <person name="Kumar S.V."/>
        </authorList>
    </citation>
    <scope>NUCLEOTIDE SEQUENCE [LARGE SCALE GENOMIC DNA]</scope>
    <source>
        <strain evidence="3">cv. MD2</strain>
        <tissue evidence="2">Leaf</tissue>
    </source>
</reference>
<feature type="region of interest" description="Disordered" evidence="1">
    <location>
        <begin position="1"/>
        <end position="77"/>
    </location>
</feature>
<dbReference type="Proteomes" id="UP000092600">
    <property type="component" value="Unassembled WGS sequence"/>
</dbReference>
<proteinExistence type="predicted"/>
<protein>
    <submittedName>
        <fullName evidence="2">Uncharacterized protein</fullName>
    </submittedName>
</protein>
<dbReference type="AlphaFoldDB" id="A0A199ULN6"/>
<evidence type="ECO:0000313" key="3">
    <source>
        <dbReference type="Proteomes" id="UP000092600"/>
    </source>
</evidence>